<protein>
    <recommendedName>
        <fullName evidence="7">DarT domain-containing protein</fullName>
    </recommendedName>
</protein>
<sequence>MTVINLKKYARSLQPRLYNRYEKITAEELAAELRTAAHENGGHLSSTEQALILLYMKHLGYNETFHKETFIQPSDSEVIRIADEAAGLLGVEILQPNTLLHIEENCLRQEADQRNIRHCVHFTQAGNLSSIIQHGLLTRTVLDEKHIDYKYNDGQRFDAVQGSISISLTFPNYKMFYKCRRHMDVDWAVLLLDPFYVLSLDCAYCYTNAASNAVSKTSLEERSSLASFLGLFYEPEEISRQQLGLADNETTDPQAELLVREMIPLEAMQCVIFQNEETALKYRDELAGHGLEVIVDGAYFKPRHDHSSAWG</sequence>
<evidence type="ECO:0000259" key="7">
    <source>
        <dbReference type="PROSITE" id="PS52018"/>
    </source>
</evidence>
<dbReference type="InterPro" id="IPR029494">
    <property type="entry name" value="DarT"/>
</dbReference>
<accession>A0A1K1NLG2</accession>
<dbReference type="GO" id="GO:0016779">
    <property type="term" value="F:nucleotidyltransferase activity"/>
    <property type="evidence" value="ECO:0007669"/>
    <property type="project" value="UniProtKB-UniRule"/>
</dbReference>
<comment type="similarity">
    <text evidence="6">Belongs to the DarT ADP-ribosyltransferase family.</text>
</comment>
<evidence type="ECO:0000313" key="8">
    <source>
        <dbReference type="EMBL" id="SFW36113.1"/>
    </source>
</evidence>
<organism evidence="8 9">
    <name type="scientific">Selenomonas ruminantium</name>
    <dbReference type="NCBI Taxonomy" id="971"/>
    <lineage>
        <taxon>Bacteria</taxon>
        <taxon>Bacillati</taxon>
        <taxon>Bacillota</taxon>
        <taxon>Negativicutes</taxon>
        <taxon>Selenomonadales</taxon>
        <taxon>Selenomonadaceae</taxon>
        <taxon>Selenomonas</taxon>
    </lineage>
</organism>
<evidence type="ECO:0000256" key="6">
    <source>
        <dbReference type="PROSITE-ProRule" id="PRU01362"/>
    </source>
</evidence>
<evidence type="ECO:0000256" key="1">
    <source>
        <dbReference type="ARBA" id="ARBA00022649"/>
    </source>
</evidence>
<name>A0A1K1NLG2_SELRU</name>
<keyword evidence="2 6" id="KW-0328">Glycosyltransferase</keyword>
<feature type="domain" description="DarT" evidence="7">
    <location>
        <begin position="117"/>
        <end position="301"/>
    </location>
</feature>
<dbReference type="GO" id="GO:0003677">
    <property type="term" value="F:DNA binding"/>
    <property type="evidence" value="ECO:0007669"/>
    <property type="project" value="UniProtKB-UniRule"/>
</dbReference>
<keyword evidence="4 6" id="KW-0548">Nucleotidyltransferase</keyword>
<evidence type="ECO:0000256" key="3">
    <source>
        <dbReference type="ARBA" id="ARBA00022679"/>
    </source>
</evidence>
<dbReference type="AlphaFoldDB" id="A0A1K1NLG2"/>
<feature type="binding site" evidence="6">
    <location>
        <position position="156"/>
    </location>
    <ligand>
        <name>NAD(+)</name>
        <dbReference type="ChEBI" id="CHEBI:57540"/>
    </ligand>
</feature>
<keyword evidence="3 6" id="KW-0808">Transferase</keyword>
<comment type="catalytic activity">
    <reaction evidence="6">
        <text>a thymidine in DNA + NAD(+) = an N-(ADP-alpha-D-ribosyl)-thymidine in DNA + nicotinamide + H(+)</text>
        <dbReference type="Rhea" id="RHEA:71651"/>
        <dbReference type="Rhea" id="RHEA-COMP:13556"/>
        <dbReference type="Rhea" id="RHEA-COMP:18051"/>
        <dbReference type="ChEBI" id="CHEBI:15378"/>
        <dbReference type="ChEBI" id="CHEBI:17154"/>
        <dbReference type="ChEBI" id="CHEBI:57540"/>
        <dbReference type="ChEBI" id="CHEBI:137386"/>
        <dbReference type="ChEBI" id="CHEBI:191199"/>
    </reaction>
</comment>
<dbReference type="RefSeq" id="WP_072306107.1">
    <property type="nucleotide sequence ID" value="NZ_FPJA01000006.1"/>
</dbReference>
<evidence type="ECO:0000313" key="9">
    <source>
        <dbReference type="Proteomes" id="UP000182958"/>
    </source>
</evidence>
<dbReference type="PROSITE" id="PS52018">
    <property type="entry name" value="DART"/>
    <property type="match status" value="1"/>
</dbReference>
<comment type="caution">
    <text evidence="6">Lacks conserved residue(s) required for the propagation of feature annotation.</text>
</comment>
<dbReference type="Proteomes" id="UP000182958">
    <property type="component" value="Unassembled WGS sequence"/>
</dbReference>
<keyword evidence="1 6" id="KW-1277">Toxin-antitoxin system</keyword>
<dbReference type="GO" id="GO:0016757">
    <property type="term" value="F:glycosyltransferase activity"/>
    <property type="evidence" value="ECO:0007669"/>
    <property type="project" value="UniProtKB-UniRule"/>
</dbReference>
<dbReference type="EMBL" id="FPJA01000006">
    <property type="protein sequence ID" value="SFW36113.1"/>
    <property type="molecule type" value="Genomic_DNA"/>
</dbReference>
<feature type="binding site" evidence="6">
    <location>
        <begin position="121"/>
        <end position="123"/>
    </location>
    <ligand>
        <name>NAD(+)</name>
        <dbReference type="ChEBI" id="CHEBI:57540"/>
    </ligand>
</feature>
<evidence type="ECO:0000256" key="4">
    <source>
        <dbReference type="ARBA" id="ARBA00022695"/>
    </source>
</evidence>
<keyword evidence="5 6" id="KW-0238">DNA-binding</keyword>
<evidence type="ECO:0000256" key="2">
    <source>
        <dbReference type="ARBA" id="ARBA00022676"/>
    </source>
</evidence>
<proteinExistence type="inferred from homology"/>
<evidence type="ECO:0000256" key="5">
    <source>
        <dbReference type="ARBA" id="ARBA00023125"/>
    </source>
</evidence>
<reference evidence="9" key="1">
    <citation type="submission" date="2016-11" db="EMBL/GenBank/DDBJ databases">
        <authorList>
            <person name="Varghese N."/>
            <person name="Submissions S."/>
        </authorList>
    </citation>
    <scope>NUCLEOTIDE SEQUENCE [LARGE SCALE GENOMIC DNA]</scope>
    <source>
        <strain evidence="9">C3</strain>
    </source>
</reference>
<feature type="active site" description="Proton acceptor" evidence="6">
    <location>
        <position position="156"/>
    </location>
</feature>
<dbReference type="Pfam" id="PF14487">
    <property type="entry name" value="DarT"/>
    <property type="match status" value="1"/>
</dbReference>
<feature type="active site" evidence="6">
    <location>
        <position position="256"/>
    </location>
</feature>
<keyword evidence="9" id="KW-1185">Reference proteome</keyword>
<gene>
    <name evidence="8" type="ORF">SAMN02910323_1468</name>
</gene>